<dbReference type="PANTHER" id="PTHR31435:SF10">
    <property type="entry name" value="BSR4717 PROTEIN"/>
    <property type="match status" value="1"/>
</dbReference>
<evidence type="ECO:0000313" key="4">
    <source>
        <dbReference type="Proteomes" id="UP000480178"/>
    </source>
</evidence>
<accession>A0A6C0GTX0</accession>
<dbReference type="RefSeq" id="WP_162447566.1">
    <property type="nucleotide sequence ID" value="NZ_CP048222.1"/>
</dbReference>
<dbReference type="GO" id="GO:0016747">
    <property type="term" value="F:acyltransferase activity, transferring groups other than amino-acyl groups"/>
    <property type="evidence" value="ECO:0007669"/>
    <property type="project" value="InterPro"/>
</dbReference>
<dbReference type="SUPFAM" id="SSF55729">
    <property type="entry name" value="Acyl-CoA N-acyltransferases (Nat)"/>
    <property type="match status" value="1"/>
</dbReference>
<reference evidence="3 4" key="1">
    <citation type="submission" date="2020-01" db="EMBL/GenBank/DDBJ databases">
        <authorList>
            <person name="Kim M.K."/>
        </authorList>
    </citation>
    <scope>NUCLEOTIDE SEQUENCE [LARGE SCALE GENOMIC DNA]</scope>
    <source>
        <strain evidence="3 4">172606-1</strain>
    </source>
</reference>
<feature type="domain" description="N-acetyltransferase" evidence="1">
    <location>
        <begin position="1"/>
        <end position="99"/>
    </location>
</feature>
<dbReference type="Proteomes" id="UP000480178">
    <property type="component" value="Chromosome"/>
</dbReference>
<feature type="domain" description="N-acetyltransferase" evidence="2">
    <location>
        <begin position="8"/>
        <end position="95"/>
    </location>
</feature>
<dbReference type="Gene3D" id="3.40.630.30">
    <property type="match status" value="1"/>
</dbReference>
<dbReference type="EMBL" id="CP048222">
    <property type="protein sequence ID" value="QHT71631.1"/>
    <property type="molecule type" value="Genomic_DNA"/>
</dbReference>
<dbReference type="InterPro" id="IPR031165">
    <property type="entry name" value="GNAT_YJDJ"/>
</dbReference>
<dbReference type="PROSITE" id="PS51729">
    <property type="entry name" value="GNAT_YJDJ"/>
    <property type="match status" value="1"/>
</dbReference>
<keyword evidence="3" id="KW-0808">Transferase</keyword>
<dbReference type="PROSITE" id="PS51186">
    <property type="entry name" value="GNAT"/>
    <property type="match status" value="1"/>
</dbReference>
<evidence type="ECO:0000259" key="1">
    <source>
        <dbReference type="PROSITE" id="PS51186"/>
    </source>
</evidence>
<dbReference type="Pfam" id="PF14542">
    <property type="entry name" value="Acetyltransf_CG"/>
    <property type="match status" value="1"/>
</dbReference>
<protein>
    <submittedName>
        <fullName evidence="3">N-acetyltransferase</fullName>
    </submittedName>
</protein>
<dbReference type="CDD" id="cd04301">
    <property type="entry name" value="NAT_SF"/>
    <property type="match status" value="1"/>
</dbReference>
<dbReference type="InterPro" id="IPR000182">
    <property type="entry name" value="GNAT_dom"/>
</dbReference>
<dbReference type="KEGG" id="rhoz:GXP67_35665"/>
<proteinExistence type="predicted"/>
<gene>
    <name evidence="3" type="ORF">GXP67_35665</name>
</gene>
<organism evidence="3 4">
    <name type="scientific">Rhodocytophaga rosea</name>
    <dbReference type="NCBI Taxonomy" id="2704465"/>
    <lineage>
        <taxon>Bacteria</taxon>
        <taxon>Pseudomonadati</taxon>
        <taxon>Bacteroidota</taxon>
        <taxon>Cytophagia</taxon>
        <taxon>Cytophagales</taxon>
        <taxon>Rhodocytophagaceae</taxon>
        <taxon>Rhodocytophaga</taxon>
    </lineage>
</organism>
<dbReference type="InterPro" id="IPR016181">
    <property type="entry name" value="Acyl_CoA_acyltransferase"/>
</dbReference>
<evidence type="ECO:0000313" key="3">
    <source>
        <dbReference type="EMBL" id="QHT71631.1"/>
    </source>
</evidence>
<name>A0A6C0GTX0_9BACT</name>
<evidence type="ECO:0000259" key="2">
    <source>
        <dbReference type="PROSITE" id="PS51729"/>
    </source>
</evidence>
<dbReference type="PANTHER" id="PTHR31435">
    <property type="entry name" value="PROTEIN NATD1"/>
    <property type="match status" value="1"/>
</dbReference>
<dbReference type="AlphaFoldDB" id="A0A6C0GTX0"/>
<sequence length="100" mass="11195">MENIQLQLNEAGRGAFVVEENGERLAEMAIGMMGGNMVIYHTEVSDKLAGKGVAKQLLTNAVSYARDHHIKIIALCPYVHAQFTKNPDQYADVWNKNYRS</sequence>
<keyword evidence="4" id="KW-1185">Reference proteome</keyword>
<dbReference type="InterPro" id="IPR045057">
    <property type="entry name" value="Gcn5-rel_NAT"/>
</dbReference>